<feature type="region of interest" description="Disordered" evidence="4">
    <location>
        <begin position="255"/>
        <end position="415"/>
    </location>
</feature>
<dbReference type="InterPro" id="IPR027397">
    <property type="entry name" value="Catenin-bd_sf"/>
</dbReference>
<evidence type="ECO:0000256" key="3">
    <source>
        <dbReference type="RuleBase" id="RU004357"/>
    </source>
</evidence>
<gene>
    <name evidence="6" type="ORF">LSH36_3g28017</name>
</gene>
<feature type="compositionally biased region" description="Low complexity" evidence="4">
    <location>
        <begin position="62"/>
        <end position="74"/>
    </location>
</feature>
<dbReference type="GO" id="GO:0005509">
    <property type="term" value="F:calcium ion binding"/>
    <property type="evidence" value="ECO:0007669"/>
    <property type="project" value="InterPro"/>
</dbReference>
<reference evidence="6" key="1">
    <citation type="journal article" date="2023" name="Mol. Biol. Evol.">
        <title>Third-Generation Sequencing Reveals the Adaptive Role of the Epigenome in Three Deep-Sea Polychaetes.</title>
        <authorList>
            <person name="Perez M."/>
            <person name="Aroh O."/>
            <person name="Sun Y."/>
            <person name="Lan Y."/>
            <person name="Juniper S.K."/>
            <person name="Young C.R."/>
            <person name="Angers B."/>
            <person name="Qian P.Y."/>
        </authorList>
    </citation>
    <scope>NUCLEOTIDE SEQUENCE</scope>
    <source>
        <strain evidence="6">P08H-3</strain>
    </source>
</reference>
<feature type="compositionally biased region" description="Polar residues" evidence="4">
    <location>
        <begin position="297"/>
        <end position="310"/>
    </location>
</feature>
<keyword evidence="2" id="KW-0472">Membrane</keyword>
<protein>
    <recommendedName>
        <fullName evidence="5">Cadherin Y-type LIR-motif domain-containing protein</fullName>
    </recommendedName>
</protein>
<feature type="compositionally biased region" description="Basic residues" evidence="4">
    <location>
        <begin position="1"/>
        <end position="11"/>
    </location>
</feature>
<dbReference type="AlphaFoldDB" id="A0AAD9NKF4"/>
<comment type="function">
    <text evidence="3">Cadherins are calcium-dependent cell adhesion proteins.</text>
</comment>
<evidence type="ECO:0000313" key="6">
    <source>
        <dbReference type="EMBL" id="KAK2170424.1"/>
    </source>
</evidence>
<sequence length="415" mass="44941">MCLRGRDRKGHLPQQPQYDSSSFETLDVPPPPMRSSFAPPPYNEANTYPHLHQHNMTTSEISDQSHSASSGRGSADADEVDEEIRQITDAHLQSHSLRMPDSGIQQDDDAMSEHSIHNHQEYLQRLGIDTSKLKINSSAATTTKSGMTTSVESMHQFSDEGGGEGDGLDIGNLVYSKLDQVKAEEDLATMDGTRQFGFDNDKANAGSLSSVINSDEEFSGSYNWDYLLDWGPQYQPLAAVFAEIARLKDDTIKPKTKPTQIVPQQRHNHGHGALVQQGNMRGPPPIITDTPPKSVPIVSQNQGLLSGNQPSHSQNSLHSASSKTNSARTSQLTNISLPKSPLSYESSFTSPAMSPSFTPSLSPLATRSPSISPLVTPKGIGSGHTSSGHTTPQRHDHQGLIIHPGSSGSEQEIQI</sequence>
<evidence type="ECO:0000256" key="4">
    <source>
        <dbReference type="SAM" id="MobiDB-lite"/>
    </source>
</evidence>
<name>A0AAD9NKF4_9ANNE</name>
<feature type="compositionally biased region" description="Pro residues" evidence="4">
    <location>
        <begin position="28"/>
        <end position="42"/>
    </location>
</feature>
<feature type="compositionally biased region" description="Low complexity" evidence="4">
    <location>
        <begin position="311"/>
        <end position="322"/>
    </location>
</feature>
<evidence type="ECO:0000256" key="2">
    <source>
        <dbReference type="ARBA" id="ARBA00022989"/>
    </source>
</evidence>
<evidence type="ECO:0000256" key="1">
    <source>
        <dbReference type="ARBA" id="ARBA00022692"/>
    </source>
</evidence>
<dbReference type="Gene3D" id="4.10.900.10">
    <property type="entry name" value="TCF3-CBD (Catenin binding domain)"/>
    <property type="match status" value="1"/>
</dbReference>
<keyword evidence="2" id="KW-1133">Transmembrane helix</keyword>
<dbReference type="InterPro" id="IPR000233">
    <property type="entry name" value="Cadherin_Y-type_LIR"/>
</dbReference>
<feature type="compositionally biased region" description="Polar residues" evidence="4">
    <location>
        <begin position="323"/>
        <end position="373"/>
    </location>
</feature>
<dbReference type="Proteomes" id="UP001208570">
    <property type="component" value="Unassembled WGS sequence"/>
</dbReference>
<accession>A0AAD9NKF4</accession>
<feature type="compositionally biased region" description="Polar residues" evidence="4">
    <location>
        <begin position="14"/>
        <end position="24"/>
    </location>
</feature>
<keyword evidence="1" id="KW-0812">Transmembrane</keyword>
<comment type="caution">
    <text evidence="6">The sequence shown here is derived from an EMBL/GenBank/DDBJ whole genome shotgun (WGS) entry which is preliminary data.</text>
</comment>
<feature type="domain" description="Cadherin Y-type LIR-motif" evidence="5">
    <location>
        <begin position="189"/>
        <end position="241"/>
    </location>
</feature>
<evidence type="ECO:0000259" key="5">
    <source>
        <dbReference type="Pfam" id="PF01049"/>
    </source>
</evidence>
<dbReference type="GO" id="GO:0007156">
    <property type="term" value="P:homophilic cell adhesion via plasma membrane adhesion molecules"/>
    <property type="evidence" value="ECO:0007669"/>
    <property type="project" value="InterPro"/>
</dbReference>
<keyword evidence="7" id="KW-1185">Reference proteome</keyword>
<dbReference type="EMBL" id="JAODUP010000003">
    <property type="protein sequence ID" value="KAK2170424.1"/>
    <property type="molecule type" value="Genomic_DNA"/>
</dbReference>
<feature type="compositionally biased region" description="Polar residues" evidence="4">
    <location>
        <begin position="406"/>
        <end position="415"/>
    </location>
</feature>
<dbReference type="Pfam" id="PF01049">
    <property type="entry name" value="CADH_Y-type_LIR"/>
    <property type="match status" value="1"/>
</dbReference>
<proteinExistence type="predicted"/>
<feature type="region of interest" description="Disordered" evidence="4">
    <location>
        <begin position="1"/>
        <end position="79"/>
    </location>
</feature>
<evidence type="ECO:0000313" key="7">
    <source>
        <dbReference type="Proteomes" id="UP001208570"/>
    </source>
</evidence>
<organism evidence="6 7">
    <name type="scientific">Paralvinella palmiformis</name>
    <dbReference type="NCBI Taxonomy" id="53620"/>
    <lineage>
        <taxon>Eukaryota</taxon>
        <taxon>Metazoa</taxon>
        <taxon>Spiralia</taxon>
        <taxon>Lophotrochozoa</taxon>
        <taxon>Annelida</taxon>
        <taxon>Polychaeta</taxon>
        <taxon>Sedentaria</taxon>
        <taxon>Canalipalpata</taxon>
        <taxon>Terebellida</taxon>
        <taxon>Terebelliformia</taxon>
        <taxon>Alvinellidae</taxon>
        <taxon>Paralvinella</taxon>
    </lineage>
</organism>